<keyword evidence="3" id="KW-0969">Cilium</keyword>
<dbReference type="RefSeq" id="WP_035420594.1">
    <property type="nucleotide sequence ID" value="NZ_JAFBCV010000014.1"/>
</dbReference>
<name>A0ABS2T095_9BACI</name>
<accession>A0ABS2T095</accession>
<dbReference type="InterPro" id="IPR031316">
    <property type="entry name" value="FlgM_C"/>
</dbReference>
<keyword evidence="3" id="KW-0966">Cell projection</keyword>
<evidence type="ECO:0000313" key="4">
    <source>
        <dbReference type="Proteomes" id="UP001179280"/>
    </source>
</evidence>
<comment type="caution">
    <text evidence="3">The sequence shown here is derived from an EMBL/GenBank/DDBJ whole genome shotgun (WGS) entry which is preliminary data.</text>
</comment>
<sequence length="87" mass="9778">MKIQSSQPIHQAAAYKKITQPTQTDASIKKDKVEISQEARALRTNTNEARETRLNELKAQIDNGTYKLNAEQTALSVYQSWKSSGLL</sequence>
<reference evidence="3" key="1">
    <citation type="submission" date="2021-01" db="EMBL/GenBank/DDBJ databases">
        <title>Genomic Encyclopedia of Type Strains, Phase IV (KMG-IV): sequencing the most valuable type-strain genomes for metagenomic binning, comparative biology and taxonomic classification.</title>
        <authorList>
            <person name="Goeker M."/>
        </authorList>
    </citation>
    <scope>NUCLEOTIDE SEQUENCE</scope>
    <source>
        <strain evidence="3">DSM 21943</strain>
    </source>
</reference>
<feature type="domain" description="Anti-sigma-28 factor FlgM C-terminal" evidence="2">
    <location>
        <begin position="31"/>
        <end position="74"/>
    </location>
</feature>
<gene>
    <name evidence="3" type="ORF">JOC54_003727</name>
</gene>
<dbReference type="SUPFAM" id="SSF101498">
    <property type="entry name" value="Anti-sigma factor FlgM"/>
    <property type="match status" value="1"/>
</dbReference>
<dbReference type="EMBL" id="JAFBCV010000014">
    <property type="protein sequence ID" value="MBM7840435.1"/>
    <property type="molecule type" value="Genomic_DNA"/>
</dbReference>
<organism evidence="3 4">
    <name type="scientific">Shouchella xiaoxiensis</name>
    <dbReference type="NCBI Taxonomy" id="766895"/>
    <lineage>
        <taxon>Bacteria</taxon>
        <taxon>Bacillati</taxon>
        <taxon>Bacillota</taxon>
        <taxon>Bacilli</taxon>
        <taxon>Bacillales</taxon>
        <taxon>Bacillaceae</taxon>
        <taxon>Shouchella</taxon>
    </lineage>
</organism>
<dbReference type="Proteomes" id="UP001179280">
    <property type="component" value="Unassembled WGS sequence"/>
</dbReference>
<feature type="region of interest" description="Disordered" evidence="1">
    <location>
        <begin position="1"/>
        <end position="32"/>
    </location>
</feature>
<dbReference type="InterPro" id="IPR035890">
    <property type="entry name" value="Anti-sigma-28_factor_FlgM_sf"/>
</dbReference>
<keyword evidence="3" id="KW-0282">Flagellum</keyword>
<proteinExistence type="predicted"/>
<evidence type="ECO:0000259" key="2">
    <source>
        <dbReference type="Pfam" id="PF04316"/>
    </source>
</evidence>
<protein>
    <submittedName>
        <fullName evidence="3">Negative regulator of flagellin synthesis FlgM</fullName>
    </submittedName>
</protein>
<keyword evidence="4" id="KW-1185">Reference proteome</keyword>
<evidence type="ECO:0000256" key="1">
    <source>
        <dbReference type="SAM" id="MobiDB-lite"/>
    </source>
</evidence>
<evidence type="ECO:0000313" key="3">
    <source>
        <dbReference type="EMBL" id="MBM7840435.1"/>
    </source>
</evidence>
<dbReference type="Pfam" id="PF04316">
    <property type="entry name" value="FlgM"/>
    <property type="match status" value="1"/>
</dbReference>